<sequence>MNITKQERRCNLALTKLTKPRARWLAFKSRIHMAIQRSIKDKLDERLSVLDFGADPTGTVDSTAAFNLATGAADEYNETIFRRSIYIPDGRYKIDGKVYVRKGQTLFGNGGASHLYMGSTGGIVMGWKSDGTEDPSGRPPRVSDIWIEGGWQPIFVEVSGWSVDNVFISFPVAGMFATGTDGHITDCTFDGGSGLLSLSGGAHTVSNCIFFLGTNQLSLGGDKERQILHSSTITNCVFNFPSYSSIRVANGKVKNVTLSNCTFNLNEQFKTHKGYIITEWSGGDFPQPEADMIIDGCSFVNPKEYAIDLNAGSGHNLMVSNCTIDGEQPHPLWATAASSKGIRMGTRGILKVTDTVLRNLKGQPVSLEGTADIDFRITDCDFDNCTGGDVDILVTNTSRNTKVRLRDVKGSGRQLYDLHENTLQNFHSSGLDDWFEIKESGGREYIELPFIGATMYELDSSISPHATNTQYRLNERYIFGVSVDYQSGVKMLTDIQEIYKSRTPSSLSTDYQVEFDAVGGGTSKDYESKGKIVLSYPANYARAGLGRINISPMLTSRGG</sequence>
<feature type="domain" description="Rhamnogalacturonase A/B/Epimerase-like pectate lyase" evidence="7">
    <location>
        <begin position="48"/>
        <end position="112"/>
    </location>
</feature>
<keyword evidence="10" id="KW-1185">Reference proteome</keyword>
<dbReference type="Proteomes" id="UP000435653">
    <property type="component" value="Segment"/>
</dbReference>
<dbReference type="InterPro" id="IPR024535">
    <property type="entry name" value="RHGA/B-epi-like_pectate_lyase"/>
</dbReference>
<keyword evidence="4" id="KW-0946">Virion</keyword>
<dbReference type="InterPro" id="IPR012334">
    <property type="entry name" value="Pectin_lyas_fold"/>
</dbReference>
<dbReference type="SUPFAM" id="SSF51126">
    <property type="entry name" value="Pectin lyase-like"/>
    <property type="match status" value="1"/>
</dbReference>
<dbReference type="Gene3D" id="2.160.20.10">
    <property type="entry name" value="Single-stranded right-handed beta-helix, Pectin lyase-like"/>
    <property type="match status" value="1"/>
</dbReference>
<dbReference type="Pfam" id="PF12708">
    <property type="entry name" value="Pect-lyase_RHGA_epim"/>
    <property type="match status" value="1"/>
</dbReference>
<dbReference type="InterPro" id="IPR039448">
    <property type="entry name" value="Beta_helix"/>
</dbReference>
<organism evidence="9 10">
    <name type="scientific">Vibrio phage vB_VpaP_MGD2</name>
    <dbReference type="NCBI Taxonomy" id="2565877"/>
    <lineage>
        <taxon>Viruses</taxon>
        <taxon>Duplodnaviria</taxon>
        <taxon>Heunggongvirae</taxon>
        <taxon>Uroviricota</taxon>
        <taxon>Caudoviricetes</taxon>
        <taxon>Autographivirales</taxon>
        <taxon>Autosignataviridae</taxon>
        <taxon>Colwellvirinae</taxon>
        <taxon>Kaohsiungvirus</taxon>
        <taxon>Kaohsiungvirus MGD2</taxon>
    </lineage>
</organism>
<reference evidence="9" key="1">
    <citation type="submission" date="2019-04" db="EMBL/GenBank/DDBJ databases">
        <authorList>
            <person name="Cao Y."/>
            <person name="Sun X."/>
            <person name="Zhang Y."/>
        </authorList>
    </citation>
    <scope>NUCLEOTIDE SEQUENCE</scope>
</reference>
<evidence type="ECO:0000259" key="8">
    <source>
        <dbReference type="Pfam" id="PF13229"/>
    </source>
</evidence>
<name>A0A6B7HXB4_9CAUD</name>
<dbReference type="EMBL" id="MK820013">
    <property type="protein sequence ID" value="QDF45944.1"/>
    <property type="molecule type" value="Genomic_DNA"/>
</dbReference>
<comment type="subcellular location">
    <subcellularLocation>
        <location evidence="1">Virion</location>
    </subcellularLocation>
</comment>
<evidence type="ECO:0000313" key="10">
    <source>
        <dbReference type="Proteomes" id="UP000435653"/>
    </source>
</evidence>
<evidence type="ECO:0000256" key="3">
    <source>
        <dbReference type="ARBA" id="ARBA00022732"/>
    </source>
</evidence>
<evidence type="ECO:0000313" key="9">
    <source>
        <dbReference type="EMBL" id="QDF45944.1"/>
    </source>
</evidence>
<keyword evidence="3" id="KW-1227">Viral tail protein</keyword>
<accession>A0A6B7HXB4</accession>
<proteinExistence type="predicted"/>
<evidence type="ECO:0000256" key="4">
    <source>
        <dbReference type="ARBA" id="ARBA00022844"/>
    </source>
</evidence>
<evidence type="ECO:0000256" key="5">
    <source>
        <dbReference type="ARBA" id="ARBA00023296"/>
    </source>
</evidence>
<keyword evidence="5" id="KW-1160">Virus entry into host cell</keyword>
<feature type="domain" description="Right handed beta helix" evidence="8">
    <location>
        <begin position="176"/>
        <end position="339"/>
    </location>
</feature>
<keyword evidence="2" id="KW-1235">Degradation of host cell envelope components during virus entry</keyword>
<keyword evidence="6" id="KW-1238">Degradation of host capsule during virus entry</keyword>
<evidence type="ECO:0000256" key="2">
    <source>
        <dbReference type="ARBA" id="ARBA00022717"/>
    </source>
</evidence>
<evidence type="ECO:0000256" key="1">
    <source>
        <dbReference type="ARBA" id="ARBA00004328"/>
    </source>
</evidence>
<dbReference type="GO" id="GO:0098996">
    <property type="term" value="P:symbiont entry into host cell via disruption of host cell glycocalyx"/>
    <property type="evidence" value="ECO:0007669"/>
    <property type="project" value="UniProtKB-KW"/>
</dbReference>
<dbReference type="GO" id="GO:0098994">
    <property type="term" value="P:symbiont entry into host cell via disruption of host cell envelope"/>
    <property type="evidence" value="ECO:0007669"/>
    <property type="project" value="UniProtKB-KW"/>
</dbReference>
<dbReference type="GO" id="GO:0098015">
    <property type="term" value="C:virus tail"/>
    <property type="evidence" value="ECO:0007669"/>
    <property type="project" value="UniProtKB-KW"/>
</dbReference>
<evidence type="ECO:0000259" key="7">
    <source>
        <dbReference type="Pfam" id="PF12708"/>
    </source>
</evidence>
<gene>
    <name evidence="9" type="ORF">vBVpaPMGD2_5</name>
</gene>
<evidence type="ECO:0000256" key="6">
    <source>
        <dbReference type="ARBA" id="ARBA00035731"/>
    </source>
</evidence>
<dbReference type="InterPro" id="IPR011050">
    <property type="entry name" value="Pectin_lyase_fold/virulence"/>
</dbReference>
<protein>
    <submittedName>
        <fullName evidence="9">Uncharacterized protein</fullName>
    </submittedName>
</protein>
<dbReference type="Pfam" id="PF13229">
    <property type="entry name" value="Beta_helix"/>
    <property type="match status" value="1"/>
</dbReference>